<sequence>MAMTLPELYNQSNDITIKSTQEHIKKHRNLIKWKDGESILDIGIGDGNCSVLCLKPILPENYKEFFAMDVSNLMLEYAKGNINFPRTHFVQFDMASEDIQDCLLERFDHIFSFYCIHMIRNTSQVFRNIYKMAKPNGQIFLTIMEYSCADASFHELNQHPKWGKYGQKMTVSPFYYSSSPEDAYRKLLGDAGFVNYTLKTEKVSYDWDNEETWKNFCISINPLISKIPIEEVEEYQNDYVETMRKYFNFYEDKNKQVINIKYNMFIIVGNKTVFSKE</sequence>
<dbReference type="Proteomes" id="UP001153636">
    <property type="component" value="Chromosome 4"/>
</dbReference>
<evidence type="ECO:0008006" key="3">
    <source>
        <dbReference type="Google" id="ProtNLM"/>
    </source>
</evidence>
<dbReference type="InterPro" id="IPR029063">
    <property type="entry name" value="SAM-dependent_MTases_sf"/>
</dbReference>
<reference evidence="1" key="1">
    <citation type="submission" date="2022-01" db="EMBL/GenBank/DDBJ databases">
        <authorList>
            <person name="King R."/>
        </authorList>
    </citation>
    <scope>NUCLEOTIDE SEQUENCE</scope>
</reference>
<dbReference type="Gene3D" id="3.40.50.150">
    <property type="entry name" value="Vaccinia Virus protein VP39"/>
    <property type="match status" value="1"/>
</dbReference>
<dbReference type="AlphaFoldDB" id="A0A9P0GG64"/>
<proteinExistence type="predicted"/>
<organism evidence="1 2">
    <name type="scientific">Psylliodes chrysocephalus</name>
    <dbReference type="NCBI Taxonomy" id="3402493"/>
    <lineage>
        <taxon>Eukaryota</taxon>
        <taxon>Metazoa</taxon>
        <taxon>Ecdysozoa</taxon>
        <taxon>Arthropoda</taxon>
        <taxon>Hexapoda</taxon>
        <taxon>Insecta</taxon>
        <taxon>Pterygota</taxon>
        <taxon>Neoptera</taxon>
        <taxon>Endopterygota</taxon>
        <taxon>Coleoptera</taxon>
        <taxon>Polyphaga</taxon>
        <taxon>Cucujiformia</taxon>
        <taxon>Chrysomeloidea</taxon>
        <taxon>Chrysomelidae</taxon>
        <taxon>Galerucinae</taxon>
        <taxon>Alticini</taxon>
        <taxon>Psylliodes</taxon>
    </lineage>
</organism>
<dbReference type="OrthoDB" id="66144at2759"/>
<dbReference type="PANTHER" id="PTHR43861:SF1">
    <property type="entry name" value="TRANS-ACONITATE 2-METHYLTRANSFERASE"/>
    <property type="match status" value="1"/>
</dbReference>
<evidence type="ECO:0000313" key="2">
    <source>
        <dbReference type="Proteomes" id="UP001153636"/>
    </source>
</evidence>
<protein>
    <recommendedName>
        <fullName evidence="3">Juvenile hormone acid methyltransferase</fullName>
    </recommendedName>
</protein>
<dbReference type="EMBL" id="OV651816">
    <property type="protein sequence ID" value="CAH1109611.1"/>
    <property type="molecule type" value="Genomic_DNA"/>
</dbReference>
<dbReference type="SUPFAM" id="SSF53335">
    <property type="entry name" value="S-adenosyl-L-methionine-dependent methyltransferases"/>
    <property type="match status" value="1"/>
</dbReference>
<dbReference type="PANTHER" id="PTHR43861">
    <property type="entry name" value="TRANS-ACONITATE 2-METHYLTRANSFERASE-RELATED"/>
    <property type="match status" value="1"/>
</dbReference>
<keyword evidence="2" id="KW-1185">Reference proteome</keyword>
<evidence type="ECO:0000313" key="1">
    <source>
        <dbReference type="EMBL" id="CAH1109611.1"/>
    </source>
</evidence>
<dbReference type="CDD" id="cd02440">
    <property type="entry name" value="AdoMet_MTases"/>
    <property type="match status" value="1"/>
</dbReference>
<accession>A0A9P0GG64</accession>
<dbReference type="Pfam" id="PF13489">
    <property type="entry name" value="Methyltransf_23"/>
    <property type="match status" value="1"/>
</dbReference>
<gene>
    <name evidence="1" type="ORF">PSYICH_LOCUS10097</name>
</gene>
<name>A0A9P0GG64_9CUCU</name>